<dbReference type="PANTHER" id="PTHR46696">
    <property type="entry name" value="P450, PUTATIVE (EUROFUNG)-RELATED"/>
    <property type="match status" value="1"/>
</dbReference>
<dbReference type="Pfam" id="PF00067">
    <property type="entry name" value="p450"/>
    <property type="match status" value="1"/>
</dbReference>
<dbReference type="EMBL" id="CAEZWU010000001">
    <property type="protein sequence ID" value="CAB4656943.1"/>
    <property type="molecule type" value="Genomic_DNA"/>
</dbReference>
<name>A0A6J6L823_9ZZZZ</name>
<evidence type="ECO:0000256" key="1">
    <source>
        <dbReference type="ARBA" id="ARBA00010617"/>
    </source>
</evidence>
<sequence length="402" mass="44715">MSNITVSSWVDAKSALRNRDLRQGLYDEGIALMHGVIVNLHGAEHNARRRLENRLFRRDTFAFWEKNLIPHNIYESIQPHIVGGQVDLLQLARLTMMRISAGIAGIDLGTDPDRFSLLADIMASLARASSVNHFIGDKKSVIEQGNAALELFAREFFEPARKNRLALIKQVSQQTKSADDLPKDVLTTLLVNHDNLEISDESLLHEIAYFPWVGSHSTSGAFVNLMDHIFEWISHNPNDREKLVNDISLLQRFGFESLRLNPASPESSRVAVADTTLESGVLISQDTRVTIDMRAANRDVKVFGSDSDQFNPFREIPEGIAAWGLSFGSGFHACIGQELVSGLENQPADSEISLTGAIATMAQIVLSHGAIVDPQNPPRRDEQSARKNWLSYPVIFRSPTIN</sequence>
<dbReference type="GO" id="GO:0004497">
    <property type="term" value="F:monooxygenase activity"/>
    <property type="evidence" value="ECO:0007669"/>
    <property type="project" value="InterPro"/>
</dbReference>
<accession>A0A6J6L823</accession>
<organism evidence="2">
    <name type="scientific">freshwater metagenome</name>
    <dbReference type="NCBI Taxonomy" id="449393"/>
    <lineage>
        <taxon>unclassified sequences</taxon>
        <taxon>metagenomes</taxon>
        <taxon>ecological metagenomes</taxon>
    </lineage>
</organism>
<comment type="similarity">
    <text evidence="1">Belongs to the cytochrome P450 family.</text>
</comment>
<proteinExistence type="inferred from homology"/>
<dbReference type="AlphaFoldDB" id="A0A6J6L823"/>
<dbReference type="SUPFAM" id="SSF48264">
    <property type="entry name" value="Cytochrome P450"/>
    <property type="match status" value="1"/>
</dbReference>
<dbReference type="Gene3D" id="1.10.630.10">
    <property type="entry name" value="Cytochrome P450"/>
    <property type="match status" value="1"/>
</dbReference>
<gene>
    <name evidence="2" type="ORF">UFOPK2292_00014</name>
</gene>
<dbReference type="GO" id="GO:0020037">
    <property type="term" value="F:heme binding"/>
    <property type="evidence" value="ECO:0007669"/>
    <property type="project" value="InterPro"/>
</dbReference>
<dbReference type="PANTHER" id="PTHR46696:SF6">
    <property type="entry name" value="P450, PUTATIVE (EUROFUNG)-RELATED"/>
    <property type="match status" value="1"/>
</dbReference>
<dbReference type="GO" id="GO:0005506">
    <property type="term" value="F:iron ion binding"/>
    <property type="evidence" value="ECO:0007669"/>
    <property type="project" value="InterPro"/>
</dbReference>
<dbReference type="InterPro" id="IPR001128">
    <property type="entry name" value="Cyt_P450"/>
</dbReference>
<protein>
    <submittedName>
        <fullName evidence="2">Unannotated protein</fullName>
    </submittedName>
</protein>
<dbReference type="InterPro" id="IPR036396">
    <property type="entry name" value="Cyt_P450_sf"/>
</dbReference>
<dbReference type="CDD" id="cd00302">
    <property type="entry name" value="cytochrome_P450"/>
    <property type="match status" value="1"/>
</dbReference>
<evidence type="ECO:0000313" key="2">
    <source>
        <dbReference type="EMBL" id="CAB4656943.1"/>
    </source>
</evidence>
<reference evidence="2" key="1">
    <citation type="submission" date="2020-05" db="EMBL/GenBank/DDBJ databases">
        <authorList>
            <person name="Chiriac C."/>
            <person name="Salcher M."/>
            <person name="Ghai R."/>
            <person name="Kavagutti S V."/>
        </authorList>
    </citation>
    <scope>NUCLEOTIDE SEQUENCE</scope>
</reference>
<dbReference type="GO" id="GO:0016705">
    <property type="term" value="F:oxidoreductase activity, acting on paired donors, with incorporation or reduction of molecular oxygen"/>
    <property type="evidence" value="ECO:0007669"/>
    <property type="project" value="InterPro"/>
</dbReference>